<organism evidence="3 4">
    <name type="scientific">Phrynocephalus forsythii</name>
    <dbReference type="NCBI Taxonomy" id="171643"/>
    <lineage>
        <taxon>Eukaryota</taxon>
        <taxon>Metazoa</taxon>
        <taxon>Chordata</taxon>
        <taxon>Craniata</taxon>
        <taxon>Vertebrata</taxon>
        <taxon>Euteleostomi</taxon>
        <taxon>Lepidosauria</taxon>
        <taxon>Squamata</taxon>
        <taxon>Bifurcata</taxon>
        <taxon>Unidentata</taxon>
        <taxon>Episquamata</taxon>
        <taxon>Toxicofera</taxon>
        <taxon>Iguania</taxon>
        <taxon>Acrodonta</taxon>
        <taxon>Agamidae</taxon>
        <taxon>Agaminae</taxon>
        <taxon>Phrynocephalus</taxon>
    </lineage>
</organism>
<keyword evidence="4" id="KW-1185">Reference proteome</keyword>
<dbReference type="Proteomes" id="UP001142489">
    <property type="component" value="Unassembled WGS sequence"/>
</dbReference>
<keyword evidence="2" id="KW-0732">Signal</keyword>
<evidence type="ECO:0000256" key="2">
    <source>
        <dbReference type="SAM" id="SignalP"/>
    </source>
</evidence>
<feature type="compositionally biased region" description="Polar residues" evidence="1">
    <location>
        <begin position="89"/>
        <end position="98"/>
    </location>
</feature>
<dbReference type="EMBL" id="JAPFRF010000018">
    <property type="protein sequence ID" value="KAJ7308363.1"/>
    <property type="molecule type" value="Genomic_DNA"/>
</dbReference>
<feature type="region of interest" description="Disordered" evidence="1">
    <location>
        <begin position="46"/>
        <end position="151"/>
    </location>
</feature>
<comment type="caution">
    <text evidence="3">The sequence shown here is derived from an EMBL/GenBank/DDBJ whole genome shotgun (WGS) entry which is preliminary data.</text>
</comment>
<evidence type="ECO:0000313" key="4">
    <source>
        <dbReference type="Proteomes" id="UP001142489"/>
    </source>
</evidence>
<feature type="chain" id="PRO_5040224918" evidence="2">
    <location>
        <begin position="20"/>
        <end position="186"/>
    </location>
</feature>
<proteinExistence type="predicted"/>
<reference evidence="3" key="1">
    <citation type="journal article" date="2023" name="DNA Res.">
        <title>Chromosome-level genome assembly of Phrynocephalus forsythii using third-generation DNA sequencing and Hi-C analysis.</title>
        <authorList>
            <person name="Qi Y."/>
            <person name="Zhao W."/>
            <person name="Zhao Y."/>
            <person name="Niu C."/>
            <person name="Cao S."/>
            <person name="Zhang Y."/>
        </authorList>
    </citation>
    <scope>NUCLEOTIDE SEQUENCE</scope>
    <source>
        <tissue evidence="3">Muscle</tissue>
    </source>
</reference>
<accession>A0A9Q1ASE6</accession>
<feature type="signal peptide" evidence="2">
    <location>
        <begin position="1"/>
        <end position="19"/>
    </location>
</feature>
<dbReference type="OrthoDB" id="8961995at2759"/>
<feature type="compositionally biased region" description="Polar residues" evidence="1">
    <location>
        <begin position="48"/>
        <end position="82"/>
    </location>
</feature>
<dbReference type="AlphaFoldDB" id="A0A9Q1ASE6"/>
<evidence type="ECO:0000256" key="1">
    <source>
        <dbReference type="SAM" id="MobiDB-lite"/>
    </source>
</evidence>
<evidence type="ECO:0000313" key="3">
    <source>
        <dbReference type="EMBL" id="KAJ7308363.1"/>
    </source>
</evidence>
<name>A0A9Q1ASE6_9SAUR</name>
<protein>
    <submittedName>
        <fullName evidence="3">Uncharacterized protein</fullName>
    </submittedName>
</protein>
<gene>
    <name evidence="3" type="ORF">JRQ81_008902</name>
</gene>
<sequence>MGLPGATVWPLLFLVAVSPELLSPKMILATTETALKASSVTIRAPSTPALTQAGRTSATSAPDKSTLSKASGTPSANGNTSIAPPGSIPTETQTTEAVSRTPGGMTPGLENSTTPEGSDEPPTSPGKEPASHSTVTAQPSSDGDGDESSLSQKPGLVAVICIFVSILLVGTGSVTEGSPFARYPPK</sequence>